<keyword evidence="7" id="KW-0472">Membrane</keyword>
<feature type="domain" description="Histidine kinase" evidence="8">
    <location>
        <begin position="277"/>
        <end position="487"/>
    </location>
</feature>
<dbReference type="Pfam" id="PF05227">
    <property type="entry name" value="CHASE3"/>
    <property type="match status" value="1"/>
</dbReference>
<dbReference type="PROSITE" id="PS50109">
    <property type="entry name" value="HIS_KIN"/>
    <property type="match status" value="1"/>
</dbReference>
<dbReference type="InterPro" id="IPR003594">
    <property type="entry name" value="HATPase_dom"/>
</dbReference>
<dbReference type="Pfam" id="PF00512">
    <property type="entry name" value="HisKA"/>
    <property type="match status" value="1"/>
</dbReference>
<dbReference type="SUPFAM" id="SSF55874">
    <property type="entry name" value="ATPase domain of HSP90 chaperone/DNA topoisomerase II/histidine kinase"/>
    <property type="match status" value="1"/>
</dbReference>
<dbReference type="InterPro" id="IPR007891">
    <property type="entry name" value="CHASE3"/>
</dbReference>
<dbReference type="PRINTS" id="PR00344">
    <property type="entry name" value="BCTRLSENSOR"/>
</dbReference>
<accession>A0A6B3LTB5</accession>
<evidence type="ECO:0000256" key="3">
    <source>
        <dbReference type="ARBA" id="ARBA00012438"/>
    </source>
</evidence>
<dbReference type="CDD" id="cd06225">
    <property type="entry name" value="HAMP"/>
    <property type="match status" value="1"/>
</dbReference>
<dbReference type="SMART" id="SM00387">
    <property type="entry name" value="HATPase_c"/>
    <property type="match status" value="1"/>
</dbReference>
<evidence type="ECO:0000256" key="4">
    <source>
        <dbReference type="ARBA" id="ARBA00022553"/>
    </source>
</evidence>
<evidence type="ECO:0000256" key="2">
    <source>
        <dbReference type="ARBA" id="ARBA00004370"/>
    </source>
</evidence>
<dbReference type="RefSeq" id="WP_163915130.1">
    <property type="nucleotide sequence ID" value="NZ_JAAGWD010000004.1"/>
</dbReference>
<keyword evidence="11" id="KW-1185">Reference proteome</keyword>
<dbReference type="CDD" id="cd19410">
    <property type="entry name" value="HK9-like_sensor"/>
    <property type="match status" value="1"/>
</dbReference>
<keyword evidence="7" id="KW-0812">Transmembrane</keyword>
<dbReference type="InterPro" id="IPR036890">
    <property type="entry name" value="HATPase_C_sf"/>
</dbReference>
<dbReference type="InterPro" id="IPR036097">
    <property type="entry name" value="HisK_dim/P_sf"/>
</dbReference>
<evidence type="ECO:0000256" key="1">
    <source>
        <dbReference type="ARBA" id="ARBA00000085"/>
    </source>
</evidence>
<proteinExistence type="predicted"/>
<dbReference type="InterPro" id="IPR005467">
    <property type="entry name" value="His_kinase_dom"/>
</dbReference>
<dbReference type="PROSITE" id="PS50885">
    <property type="entry name" value="HAMP"/>
    <property type="match status" value="1"/>
</dbReference>
<dbReference type="GO" id="GO:0007234">
    <property type="term" value="P:osmosensory signaling via phosphorelay pathway"/>
    <property type="evidence" value="ECO:0007669"/>
    <property type="project" value="TreeGrafter"/>
</dbReference>
<keyword evidence="7" id="KW-1133">Transmembrane helix</keyword>
<dbReference type="SUPFAM" id="SSF158472">
    <property type="entry name" value="HAMP domain-like"/>
    <property type="match status" value="1"/>
</dbReference>
<dbReference type="EMBL" id="JAAGWD010000004">
    <property type="protein sequence ID" value="NEM98245.1"/>
    <property type="molecule type" value="Genomic_DNA"/>
</dbReference>
<reference evidence="10 11" key="1">
    <citation type="submission" date="2020-02" db="EMBL/GenBank/DDBJ databases">
        <authorList>
            <person name="Kim M.K."/>
        </authorList>
    </citation>
    <scope>NUCLEOTIDE SEQUENCE [LARGE SCALE GENOMIC DNA]</scope>
    <source>
        <strain evidence="10 11">BT327</strain>
    </source>
</reference>
<dbReference type="Pfam" id="PF00672">
    <property type="entry name" value="HAMP"/>
    <property type="match status" value="1"/>
</dbReference>
<feature type="transmembrane region" description="Helical" evidence="7">
    <location>
        <begin position="189"/>
        <end position="209"/>
    </location>
</feature>
<comment type="caution">
    <text evidence="10">The sequence shown here is derived from an EMBL/GenBank/DDBJ whole genome shotgun (WGS) entry which is preliminary data.</text>
</comment>
<evidence type="ECO:0000256" key="6">
    <source>
        <dbReference type="ARBA" id="ARBA00022777"/>
    </source>
</evidence>
<dbReference type="InterPro" id="IPR050351">
    <property type="entry name" value="BphY/WalK/GraS-like"/>
</dbReference>
<dbReference type="GO" id="GO:0030295">
    <property type="term" value="F:protein kinase activator activity"/>
    <property type="evidence" value="ECO:0007669"/>
    <property type="project" value="TreeGrafter"/>
</dbReference>
<sequence>MKLSVKLFVGFLLISALFTAVAIVNFRLSEDVIENSNWVTRSQAVVRTSAALQRNIIDLETGIRGYLLNGNETFLIPYTQATERLPGLFEEINQFVGQSKEQVEKIEHIRDMHLAWQRKYARPLIAMTRADMHNSTVELSQKIDSLVLGEKILMDSMRVAFSEFNAYEYKIRGERTARLNKSIETTRQVSSILTILSVVLGLGWAYYITRLITGRIMKMVNLADRISKGEYKTQIVDTANDELSMLSHSLNVMAATIDETFTELERTNKELDQFAYVVSHDLKAPLRGIEVASRWVEEDMGRELPENVKQYLTMMRTRVHRMENLINGILALARIGRSTPQEEEVDVRALLLEITELLAIPENFRIILPAYLPVLYTARVPLEQVFSNLISNAIKYHDKPEGRITIGYQEHNNYYTFSVSDNGPGIDKDYHERIFVIFQTLQERDAFESTGVGLTIVKKIVEWQGGTIQVQSKPGEGATFTFTWPKK</sequence>
<dbReference type="Gene3D" id="1.10.287.130">
    <property type="match status" value="1"/>
</dbReference>
<name>A0A6B3LTB5_9BACT</name>
<evidence type="ECO:0000259" key="9">
    <source>
        <dbReference type="PROSITE" id="PS50885"/>
    </source>
</evidence>
<evidence type="ECO:0000313" key="10">
    <source>
        <dbReference type="EMBL" id="NEM98245.1"/>
    </source>
</evidence>
<dbReference type="SUPFAM" id="SSF47384">
    <property type="entry name" value="Homodimeric domain of signal transducing histidine kinase"/>
    <property type="match status" value="1"/>
</dbReference>
<comment type="catalytic activity">
    <reaction evidence="1">
        <text>ATP + protein L-histidine = ADP + protein N-phospho-L-histidine.</text>
        <dbReference type="EC" id="2.7.13.3"/>
    </reaction>
</comment>
<feature type="domain" description="HAMP" evidence="9">
    <location>
        <begin position="210"/>
        <end position="262"/>
    </location>
</feature>
<dbReference type="InterPro" id="IPR003660">
    <property type="entry name" value="HAMP_dom"/>
</dbReference>
<dbReference type="InterPro" id="IPR003661">
    <property type="entry name" value="HisK_dim/P_dom"/>
</dbReference>
<dbReference type="CDD" id="cd00082">
    <property type="entry name" value="HisKA"/>
    <property type="match status" value="1"/>
</dbReference>
<protein>
    <recommendedName>
        <fullName evidence="3">histidine kinase</fullName>
        <ecNumber evidence="3">2.7.13.3</ecNumber>
    </recommendedName>
</protein>
<keyword evidence="5" id="KW-0808">Transferase</keyword>
<dbReference type="SMART" id="SM00304">
    <property type="entry name" value="HAMP"/>
    <property type="match status" value="1"/>
</dbReference>
<dbReference type="Pfam" id="PF02518">
    <property type="entry name" value="HATPase_c"/>
    <property type="match status" value="1"/>
</dbReference>
<dbReference type="PANTHER" id="PTHR42878">
    <property type="entry name" value="TWO-COMPONENT HISTIDINE KINASE"/>
    <property type="match status" value="1"/>
</dbReference>
<comment type="subcellular location">
    <subcellularLocation>
        <location evidence="2">Membrane</location>
    </subcellularLocation>
</comment>
<dbReference type="Gene3D" id="6.10.340.10">
    <property type="match status" value="1"/>
</dbReference>
<keyword evidence="6" id="KW-0418">Kinase</keyword>
<dbReference type="InterPro" id="IPR004358">
    <property type="entry name" value="Sig_transdc_His_kin-like_C"/>
</dbReference>
<dbReference type="GO" id="GO:0000155">
    <property type="term" value="F:phosphorelay sensor kinase activity"/>
    <property type="evidence" value="ECO:0007669"/>
    <property type="project" value="InterPro"/>
</dbReference>
<evidence type="ECO:0000256" key="5">
    <source>
        <dbReference type="ARBA" id="ARBA00022679"/>
    </source>
</evidence>
<evidence type="ECO:0000256" key="7">
    <source>
        <dbReference type="SAM" id="Phobius"/>
    </source>
</evidence>
<keyword evidence="4" id="KW-0597">Phosphoprotein</keyword>
<dbReference type="Proteomes" id="UP000474777">
    <property type="component" value="Unassembled WGS sequence"/>
</dbReference>
<gene>
    <name evidence="10" type="ORF">GXP69_11110</name>
</gene>
<dbReference type="EC" id="2.7.13.3" evidence="3"/>
<dbReference type="GO" id="GO:0000156">
    <property type="term" value="F:phosphorelay response regulator activity"/>
    <property type="evidence" value="ECO:0007669"/>
    <property type="project" value="TreeGrafter"/>
</dbReference>
<dbReference type="SMART" id="SM00388">
    <property type="entry name" value="HisKA"/>
    <property type="match status" value="1"/>
</dbReference>
<evidence type="ECO:0000313" key="11">
    <source>
        <dbReference type="Proteomes" id="UP000474777"/>
    </source>
</evidence>
<evidence type="ECO:0000259" key="8">
    <source>
        <dbReference type="PROSITE" id="PS50109"/>
    </source>
</evidence>
<dbReference type="Gene3D" id="3.30.565.10">
    <property type="entry name" value="Histidine kinase-like ATPase, C-terminal domain"/>
    <property type="match status" value="1"/>
</dbReference>
<dbReference type="PANTHER" id="PTHR42878:SF15">
    <property type="entry name" value="BACTERIOPHYTOCHROME"/>
    <property type="match status" value="1"/>
</dbReference>
<organism evidence="10 11">
    <name type="scientific">Pontibacter burrus</name>
    <dbReference type="NCBI Taxonomy" id="2704466"/>
    <lineage>
        <taxon>Bacteria</taxon>
        <taxon>Pseudomonadati</taxon>
        <taxon>Bacteroidota</taxon>
        <taxon>Cytophagia</taxon>
        <taxon>Cytophagales</taxon>
        <taxon>Hymenobacteraceae</taxon>
        <taxon>Pontibacter</taxon>
    </lineage>
</organism>
<dbReference type="GO" id="GO:0016020">
    <property type="term" value="C:membrane"/>
    <property type="evidence" value="ECO:0007669"/>
    <property type="project" value="UniProtKB-SubCell"/>
</dbReference>
<dbReference type="AlphaFoldDB" id="A0A6B3LTB5"/>